<accession>W0SJH7</accession>
<keyword evidence="4" id="KW-1185">Reference proteome</keyword>
<evidence type="ECO:0000256" key="1">
    <source>
        <dbReference type="ARBA" id="ARBA00006226"/>
    </source>
</evidence>
<dbReference type="SUPFAM" id="SSF143011">
    <property type="entry name" value="RelE-like"/>
    <property type="match status" value="1"/>
</dbReference>
<evidence type="ECO:0000256" key="2">
    <source>
        <dbReference type="ARBA" id="ARBA00022649"/>
    </source>
</evidence>
<dbReference type="RefSeq" id="WP_041099641.1">
    <property type="nucleotide sequence ID" value="NZ_AP012547.1"/>
</dbReference>
<dbReference type="KEGG" id="shd:SUTH_02490"/>
<dbReference type="HOGENOM" id="CLU_155761_3_0_4"/>
<organism evidence="3 4">
    <name type="scientific">Sulfuritalea hydrogenivorans sk43H</name>
    <dbReference type="NCBI Taxonomy" id="1223802"/>
    <lineage>
        <taxon>Bacteria</taxon>
        <taxon>Pseudomonadati</taxon>
        <taxon>Pseudomonadota</taxon>
        <taxon>Betaproteobacteria</taxon>
        <taxon>Nitrosomonadales</taxon>
        <taxon>Sterolibacteriaceae</taxon>
        <taxon>Sulfuritalea</taxon>
    </lineage>
</organism>
<dbReference type="PANTHER" id="PTHR35601">
    <property type="entry name" value="TOXIN RELE"/>
    <property type="match status" value="1"/>
</dbReference>
<sequence length="86" mass="10373">MARYELRFKTSVAKDLRDIPKADLRRILERIESLRDDPRPVGCEKLSAQERYRIRQGNYRILYEILDLEVVVEVVKVGHRREVYRD</sequence>
<dbReference type="STRING" id="1223802.SUTH_02490"/>
<dbReference type="InterPro" id="IPR007712">
    <property type="entry name" value="RelE/ParE_toxin"/>
</dbReference>
<dbReference type="EMBL" id="AP012547">
    <property type="protein sequence ID" value="BAO30273.1"/>
    <property type="molecule type" value="Genomic_DNA"/>
</dbReference>
<dbReference type="InterPro" id="IPR035093">
    <property type="entry name" value="RelE/ParE_toxin_dom_sf"/>
</dbReference>
<evidence type="ECO:0000313" key="3">
    <source>
        <dbReference type="EMBL" id="BAO30273.1"/>
    </source>
</evidence>
<name>W0SJH7_9PROT</name>
<dbReference type="Gene3D" id="3.30.2310.20">
    <property type="entry name" value="RelE-like"/>
    <property type="match status" value="1"/>
</dbReference>
<proteinExistence type="inferred from homology"/>
<dbReference type="AlphaFoldDB" id="W0SJH7"/>
<evidence type="ECO:0000313" key="4">
    <source>
        <dbReference type="Proteomes" id="UP000031637"/>
    </source>
</evidence>
<dbReference type="Proteomes" id="UP000031637">
    <property type="component" value="Chromosome"/>
</dbReference>
<reference evidence="3 4" key="1">
    <citation type="journal article" date="2014" name="Syst. Appl. Microbiol.">
        <title>Complete genomes of freshwater sulfur oxidizers Sulfuricella denitrificans skB26 and Sulfuritalea hydrogenivorans sk43H: genetic insights into the sulfur oxidation pathway of betaproteobacteria.</title>
        <authorList>
            <person name="Watanabe T."/>
            <person name="Kojima H."/>
            <person name="Fukui M."/>
        </authorList>
    </citation>
    <scope>NUCLEOTIDE SEQUENCE [LARGE SCALE GENOMIC DNA]</scope>
    <source>
        <strain evidence="3">DSM22779</strain>
    </source>
</reference>
<gene>
    <name evidence="3" type="ORF">SUTH_02490</name>
</gene>
<comment type="similarity">
    <text evidence="1">Belongs to the RelE toxin family.</text>
</comment>
<dbReference type="Pfam" id="PF05016">
    <property type="entry name" value="ParE_toxin"/>
    <property type="match status" value="1"/>
</dbReference>
<dbReference type="PANTHER" id="PTHR35601:SF1">
    <property type="entry name" value="TOXIN RELE"/>
    <property type="match status" value="1"/>
</dbReference>
<protein>
    <submittedName>
        <fullName evidence="3">Plasmid stabilization system</fullName>
    </submittedName>
</protein>
<keyword evidence="2" id="KW-1277">Toxin-antitoxin system</keyword>
<dbReference type="OrthoDB" id="5570653at2"/>